<dbReference type="Pfam" id="PF13936">
    <property type="entry name" value="HTH_38"/>
    <property type="match status" value="1"/>
</dbReference>
<name>A0AAU9DEW1_9BACT</name>
<evidence type="ECO:0000313" key="3">
    <source>
        <dbReference type="Proteomes" id="UP001348817"/>
    </source>
</evidence>
<feature type="domain" description="Transposase IS30-like HTH" evidence="1">
    <location>
        <begin position="3"/>
        <end position="43"/>
    </location>
</feature>
<sequence length="188" mass="22010">MPQLNIYHRAQIFLGIQAGKTDATIAKAIGVHRSTVGREIERNGGRKTYDLWSAQRARDLRQGQAVKARMLFGGGVLFNSRLRKLNLKYAHLSHCHIHWYDQDSFPYRFARLAEAYRYRPYKVNFFKRKTNQFKRFNVLKLDFDLTEKKGGKGKNTFQQNEDSHIYRLITADVRNNYALTVPVQWLSA</sequence>
<organism evidence="2 3">
    <name type="scientific">Fulvitalea axinellae</name>
    <dbReference type="NCBI Taxonomy" id="1182444"/>
    <lineage>
        <taxon>Bacteria</taxon>
        <taxon>Pseudomonadati</taxon>
        <taxon>Bacteroidota</taxon>
        <taxon>Cytophagia</taxon>
        <taxon>Cytophagales</taxon>
        <taxon>Persicobacteraceae</taxon>
        <taxon>Fulvitalea</taxon>
    </lineage>
</organism>
<evidence type="ECO:0000259" key="1">
    <source>
        <dbReference type="Pfam" id="PF13936"/>
    </source>
</evidence>
<dbReference type="AlphaFoldDB" id="A0AAU9DEW1"/>
<dbReference type="Proteomes" id="UP001348817">
    <property type="component" value="Plasmid pFA1"/>
</dbReference>
<protein>
    <recommendedName>
        <fullName evidence="1">Transposase IS30-like HTH domain-containing protein</fullName>
    </recommendedName>
</protein>
<proteinExistence type="predicted"/>
<accession>A0AAU9DEW1</accession>
<dbReference type="EMBL" id="AP025315">
    <property type="protein sequence ID" value="BDD11696.1"/>
    <property type="molecule type" value="Genomic_DNA"/>
</dbReference>
<geneLocation type="plasmid" evidence="2 3">
    <name>pFA1</name>
</geneLocation>
<dbReference type="RefSeq" id="WP_338394814.1">
    <property type="nucleotide sequence ID" value="NZ_AP025315.1"/>
</dbReference>
<reference evidence="2 3" key="1">
    <citation type="submission" date="2021-12" db="EMBL/GenBank/DDBJ databases">
        <title>Genome sequencing of bacteria with rrn-lacking chromosome and rrn-plasmid.</title>
        <authorList>
            <person name="Anda M."/>
            <person name="Iwasaki W."/>
        </authorList>
    </citation>
    <scope>NUCLEOTIDE SEQUENCE [LARGE SCALE GENOMIC DNA]</scope>
    <source>
        <strain evidence="2 3">DSM 100852</strain>
        <plasmid evidence="2 3">pFA1</plasmid>
    </source>
</reference>
<dbReference type="KEGG" id="fax:FUAX_41280"/>
<keyword evidence="3" id="KW-1185">Reference proteome</keyword>
<gene>
    <name evidence="2" type="ORF">FUAX_41280</name>
</gene>
<dbReference type="InterPro" id="IPR025246">
    <property type="entry name" value="IS30-like_HTH"/>
</dbReference>
<keyword evidence="2" id="KW-0614">Plasmid</keyword>
<evidence type="ECO:0000313" key="2">
    <source>
        <dbReference type="EMBL" id="BDD11696.1"/>
    </source>
</evidence>